<dbReference type="OrthoDB" id="10277603at2759"/>
<comment type="caution">
    <text evidence="1">The sequence shown here is derived from an EMBL/GenBank/DDBJ whole genome shotgun (WGS) entry which is preliminary data.</text>
</comment>
<gene>
    <name evidence="1" type="ORF">EST38_g5850</name>
</gene>
<dbReference type="Proteomes" id="UP000290288">
    <property type="component" value="Unassembled WGS sequence"/>
</dbReference>
<organism evidence="1 2">
    <name type="scientific">Candolleomyces aberdarensis</name>
    <dbReference type="NCBI Taxonomy" id="2316362"/>
    <lineage>
        <taxon>Eukaryota</taxon>
        <taxon>Fungi</taxon>
        <taxon>Dikarya</taxon>
        <taxon>Basidiomycota</taxon>
        <taxon>Agaricomycotina</taxon>
        <taxon>Agaricomycetes</taxon>
        <taxon>Agaricomycetidae</taxon>
        <taxon>Agaricales</taxon>
        <taxon>Agaricineae</taxon>
        <taxon>Psathyrellaceae</taxon>
        <taxon>Candolleomyces</taxon>
    </lineage>
</organism>
<reference evidence="1 2" key="1">
    <citation type="submission" date="2019-01" db="EMBL/GenBank/DDBJ databases">
        <title>Draft genome sequence of Psathyrella aberdarensis IHI B618.</title>
        <authorList>
            <person name="Buettner E."/>
            <person name="Kellner H."/>
        </authorList>
    </citation>
    <scope>NUCLEOTIDE SEQUENCE [LARGE SCALE GENOMIC DNA]</scope>
    <source>
        <strain evidence="1 2">IHI B618</strain>
    </source>
</reference>
<name>A0A4Q2DL71_9AGAR</name>
<dbReference type="EMBL" id="SDEE01000171">
    <property type="protein sequence ID" value="RXW20006.1"/>
    <property type="molecule type" value="Genomic_DNA"/>
</dbReference>
<proteinExistence type="predicted"/>
<sequence length="88" mass="9736">MANSPPAKFNNATQRLYGDLVTPVVYVWDTNDPDAPWYAEARILDGDKVLQKFPQSSSTEKQSAKNLAADAAYQLLCAQYPNVDLTDV</sequence>
<evidence type="ECO:0008006" key="3">
    <source>
        <dbReference type="Google" id="ProtNLM"/>
    </source>
</evidence>
<evidence type="ECO:0000313" key="2">
    <source>
        <dbReference type="Proteomes" id="UP000290288"/>
    </source>
</evidence>
<protein>
    <recommendedName>
        <fullName evidence="3">DRBM domain-containing protein</fullName>
    </recommendedName>
</protein>
<evidence type="ECO:0000313" key="1">
    <source>
        <dbReference type="EMBL" id="RXW20006.1"/>
    </source>
</evidence>
<keyword evidence="2" id="KW-1185">Reference proteome</keyword>
<dbReference type="AlphaFoldDB" id="A0A4Q2DL71"/>
<accession>A0A4Q2DL71</accession>